<gene>
    <name evidence="23" type="ORF">DDK22_04155</name>
</gene>
<dbReference type="InterPro" id="IPR032807">
    <property type="entry name" value="GNVR"/>
</dbReference>
<dbReference type="GO" id="GO:0005524">
    <property type="term" value="F:ATP binding"/>
    <property type="evidence" value="ECO:0007669"/>
    <property type="project" value="UniProtKB-KW"/>
</dbReference>
<evidence type="ECO:0000256" key="12">
    <source>
        <dbReference type="ARBA" id="ARBA00023137"/>
    </source>
</evidence>
<dbReference type="InterPro" id="IPR005702">
    <property type="entry name" value="Wzc-like_C"/>
</dbReference>
<dbReference type="Pfam" id="PF13807">
    <property type="entry name" value="GNVR"/>
    <property type="match status" value="1"/>
</dbReference>
<evidence type="ECO:0000256" key="5">
    <source>
        <dbReference type="ARBA" id="ARBA00022679"/>
    </source>
</evidence>
<evidence type="ECO:0000256" key="19">
    <source>
        <dbReference type="SAM" id="Phobius"/>
    </source>
</evidence>
<evidence type="ECO:0000256" key="9">
    <source>
        <dbReference type="ARBA" id="ARBA00022840"/>
    </source>
</evidence>
<evidence type="ECO:0000256" key="11">
    <source>
        <dbReference type="ARBA" id="ARBA00023136"/>
    </source>
</evidence>
<dbReference type="Proteomes" id="UP000253501">
    <property type="component" value="Unassembled WGS sequence"/>
</dbReference>
<dbReference type="Pfam" id="PF02706">
    <property type="entry name" value="Wzz"/>
    <property type="match status" value="1"/>
</dbReference>
<keyword evidence="8 23" id="KW-0418">Kinase</keyword>
<evidence type="ECO:0000259" key="22">
    <source>
        <dbReference type="Pfam" id="PF13807"/>
    </source>
</evidence>
<evidence type="ECO:0000313" key="23">
    <source>
        <dbReference type="EMBL" id="RCJ09816.1"/>
    </source>
</evidence>
<keyword evidence="7" id="KW-0547">Nucleotide-binding</keyword>
<dbReference type="Pfam" id="PF13614">
    <property type="entry name" value="AAA_31"/>
    <property type="match status" value="1"/>
</dbReference>
<feature type="domain" description="Polysaccharide chain length determinant N-terminal" evidence="20">
    <location>
        <begin position="18"/>
        <end position="110"/>
    </location>
</feature>
<dbReference type="PANTHER" id="PTHR32309">
    <property type="entry name" value="TYROSINE-PROTEIN KINASE"/>
    <property type="match status" value="1"/>
</dbReference>
<dbReference type="Gene3D" id="3.40.50.300">
    <property type="entry name" value="P-loop containing nucleotide triphosphate hydrolases"/>
    <property type="match status" value="1"/>
</dbReference>
<evidence type="ECO:0000256" key="7">
    <source>
        <dbReference type="ARBA" id="ARBA00022741"/>
    </source>
</evidence>
<comment type="subcellular location">
    <subcellularLocation>
        <location evidence="1">Cell inner membrane</location>
        <topology evidence="1">Multi-pass membrane protein</topology>
    </subcellularLocation>
</comment>
<evidence type="ECO:0000256" key="6">
    <source>
        <dbReference type="ARBA" id="ARBA00022692"/>
    </source>
</evidence>
<comment type="similarity">
    <text evidence="2">Belongs to the etk/wzc family.</text>
</comment>
<comment type="function">
    <text evidence="15">Probably involved in polymerization and/or export of exopolysaccharide EPS I which functions as a virulence factor. May be involved in an ATP-dependent process in the pathway for EPS I production, possibly export of the trimeric repeat units across the inner membrane or their polymerization.</text>
</comment>
<keyword evidence="9" id="KW-0067">ATP-binding</keyword>
<keyword evidence="13" id="KW-0270">Exopolysaccharide synthesis</keyword>
<feature type="domain" description="Tyrosine-protein kinase G-rich" evidence="22">
    <location>
        <begin position="390"/>
        <end position="470"/>
    </location>
</feature>
<accession>A0A367PRZ7</accession>
<feature type="coiled-coil region" evidence="18">
    <location>
        <begin position="298"/>
        <end position="325"/>
    </location>
</feature>
<evidence type="ECO:0000256" key="10">
    <source>
        <dbReference type="ARBA" id="ARBA00022989"/>
    </source>
</evidence>
<evidence type="ECO:0000256" key="18">
    <source>
        <dbReference type="SAM" id="Coils"/>
    </source>
</evidence>
<organism evidence="23 24">
    <name type="scientific">Cupriavidus necator</name>
    <name type="common">Alcaligenes eutrophus</name>
    <name type="synonym">Ralstonia eutropha</name>
    <dbReference type="NCBI Taxonomy" id="106590"/>
    <lineage>
        <taxon>Bacteria</taxon>
        <taxon>Pseudomonadati</taxon>
        <taxon>Pseudomonadota</taxon>
        <taxon>Betaproteobacteria</taxon>
        <taxon>Burkholderiales</taxon>
        <taxon>Burkholderiaceae</taxon>
        <taxon>Cupriavidus</taxon>
    </lineage>
</organism>
<evidence type="ECO:0000256" key="13">
    <source>
        <dbReference type="ARBA" id="ARBA00023169"/>
    </source>
</evidence>
<dbReference type="InterPro" id="IPR025669">
    <property type="entry name" value="AAA_dom"/>
</dbReference>
<keyword evidence="10 19" id="KW-1133">Transmembrane helix</keyword>
<evidence type="ECO:0000313" key="24">
    <source>
        <dbReference type="Proteomes" id="UP000253501"/>
    </source>
</evidence>
<evidence type="ECO:0000256" key="14">
    <source>
        <dbReference type="ARBA" id="ARBA00053015"/>
    </source>
</evidence>
<comment type="caution">
    <text evidence="23">The sequence shown here is derived from an EMBL/GenBank/DDBJ whole genome shotgun (WGS) entry which is preliminary data.</text>
</comment>
<keyword evidence="4" id="KW-0997">Cell inner membrane</keyword>
<keyword evidence="12" id="KW-0829">Tyrosine-protein kinase</keyword>
<dbReference type="PANTHER" id="PTHR32309:SF32">
    <property type="entry name" value="TYROSINE-PROTEIN KINASE ETK-RELATED"/>
    <property type="match status" value="1"/>
</dbReference>
<dbReference type="EMBL" id="QDHA01000008">
    <property type="protein sequence ID" value="RCJ09816.1"/>
    <property type="molecule type" value="Genomic_DNA"/>
</dbReference>
<evidence type="ECO:0000256" key="1">
    <source>
        <dbReference type="ARBA" id="ARBA00004429"/>
    </source>
</evidence>
<dbReference type="NCBIfam" id="TIGR01005">
    <property type="entry name" value="eps_transp_fam"/>
    <property type="match status" value="1"/>
</dbReference>
<reference evidence="23 24" key="1">
    <citation type="submission" date="2018-04" db="EMBL/GenBank/DDBJ databases">
        <title>Cupriavidus necator CR12 genome sequencing and assembly.</title>
        <authorList>
            <person name="Ben Fekih I."/>
            <person name="Mazhar H.S."/>
            <person name="Bello S.K."/>
            <person name="Rensing C."/>
        </authorList>
    </citation>
    <scope>NUCLEOTIDE SEQUENCE [LARGE SCALE GENOMIC DNA]</scope>
    <source>
        <strain evidence="23 24">CR12</strain>
    </source>
</reference>
<evidence type="ECO:0000256" key="2">
    <source>
        <dbReference type="ARBA" id="ARBA00008883"/>
    </source>
</evidence>
<dbReference type="InterPro" id="IPR005700">
    <property type="entry name" value="EPS_ExoP-like"/>
</dbReference>
<dbReference type="GO" id="GO:0004713">
    <property type="term" value="F:protein tyrosine kinase activity"/>
    <property type="evidence" value="ECO:0007669"/>
    <property type="project" value="UniProtKB-KW"/>
</dbReference>
<dbReference type="GO" id="GO:0042802">
    <property type="term" value="F:identical protein binding"/>
    <property type="evidence" value="ECO:0007669"/>
    <property type="project" value="UniProtKB-ARBA"/>
</dbReference>
<evidence type="ECO:0000256" key="4">
    <source>
        <dbReference type="ARBA" id="ARBA00022519"/>
    </source>
</evidence>
<evidence type="ECO:0000256" key="8">
    <source>
        <dbReference type="ARBA" id="ARBA00022777"/>
    </source>
</evidence>
<dbReference type="NCBIfam" id="TIGR01007">
    <property type="entry name" value="eps_fam"/>
    <property type="match status" value="1"/>
</dbReference>
<dbReference type="GO" id="GO:0000271">
    <property type="term" value="P:polysaccharide biosynthetic process"/>
    <property type="evidence" value="ECO:0007669"/>
    <property type="project" value="UniProtKB-KW"/>
</dbReference>
<comment type="catalytic activity">
    <reaction evidence="14">
        <text>L-tyrosyl-[protein] + ATP = O-phospho-L-tyrosyl-[protein] + ADP + H(+)</text>
        <dbReference type="Rhea" id="RHEA:10596"/>
        <dbReference type="Rhea" id="RHEA-COMP:10136"/>
        <dbReference type="Rhea" id="RHEA-COMP:20101"/>
        <dbReference type="ChEBI" id="CHEBI:15378"/>
        <dbReference type="ChEBI" id="CHEBI:30616"/>
        <dbReference type="ChEBI" id="CHEBI:46858"/>
        <dbReference type="ChEBI" id="CHEBI:61978"/>
        <dbReference type="ChEBI" id="CHEBI:456216"/>
    </reaction>
</comment>
<name>A0A367PRZ7_CUPNE</name>
<dbReference type="CDD" id="cd05387">
    <property type="entry name" value="BY-kinase"/>
    <property type="match status" value="1"/>
</dbReference>
<proteinExistence type="inferred from homology"/>
<keyword evidence="18" id="KW-0175">Coiled coil</keyword>
<evidence type="ECO:0000256" key="16">
    <source>
        <dbReference type="ARBA" id="ARBA00067833"/>
    </source>
</evidence>
<evidence type="ECO:0000256" key="17">
    <source>
        <dbReference type="ARBA" id="ARBA00081049"/>
    </source>
</evidence>
<evidence type="ECO:0000256" key="15">
    <source>
        <dbReference type="ARBA" id="ARBA00054296"/>
    </source>
</evidence>
<dbReference type="GO" id="GO:0005886">
    <property type="term" value="C:plasma membrane"/>
    <property type="evidence" value="ECO:0007669"/>
    <property type="project" value="UniProtKB-SubCell"/>
</dbReference>
<evidence type="ECO:0000256" key="3">
    <source>
        <dbReference type="ARBA" id="ARBA00022475"/>
    </source>
</evidence>
<feature type="transmembrane region" description="Helical" evidence="19">
    <location>
        <begin position="34"/>
        <end position="53"/>
    </location>
</feature>
<dbReference type="FunFam" id="3.40.50.300:FF:000527">
    <property type="entry name" value="Tyrosine-protein kinase etk"/>
    <property type="match status" value="1"/>
</dbReference>
<keyword evidence="3" id="KW-1003">Cell membrane</keyword>
<keyword evidence="5" id="KW-0808">Transferase</keyword>
<feature type="transmembrane region" description="Helical" evidence="19">
    <location>
        <begin position="448"/>
        <end position="467"/>
    </location>
</feature>
<dbReference type="AlphaFoldDB" id="A0A367PRZ7"/>
<evidence type="ECO:0000259" key="21">
    <source>
        <dbReference type="Pfam" id="PF13614"/>
    </source>
</evidence>
<dbReference type="InterPro" id="IPR050445">
    <property type="entry name" value="Bact_polysacc_biosynth/exp"/>
</dbReference>
<protein>
    <recommendedName>
        <fullName evidence="16">Putative tyrosine-protein kinase EpsB</fullName>
    </recommendedName>
    <alternativeName>
        <fullName evidence="17">EPS I polysaccharide export protein EpsB</fullName>
    </alternativeName>
</protein>
<evidence type="ECO:0000259" key="20">
    <source>
        <dbReference type="Pfam" id="PF02706"/>
    </source>
</evidence>
<dbReference type="InterPro" id="IPR003856">
    <property type="entry name" value="LPS_length_determ_N"/>
</dbReference>
<feature type="domain" description="AAA" evidence="21">
    <location>
        <begin position="556"/>
        <end position="690"/>
    </location>
</feature>
<keyword evidence="11 19" id="KW-0472">Membrane</keyword>
<dbReference type="RefSeq" id="WP_114130839.1">
    <property type="nucleotide sequence ID" value="NZ_CP068435.1"/>
</dbReference>
<dbReference type="SUPFAM" id="SSF52540">
    <property type="entry name" value="P-loop containing nucleoside triphosphate hydrolases"/>
    <property type="match status" value="1"/>
</dbReference>
<dbReference type="Pfam" id="PF23607">
    <property type="entry name" value="WZC_N"/>
    <property type="match status" value="1"/>
</dbReference>
<sequence>MQMNQTPPPVVVAAPPDDEIDLVRYLDVLLASRWLIASIAGVVLALGVAYAFLARPVYRADILVQVEDNPNSANSLLGDVSSLFDVKAQATAEIEILRSRMVVSKAVDNLRLYISAKPKYFPFFGASIASRAKGLSEPGLFGFGGFAWAKESIIVEQFDVPESLEGEKFKLTAFGEGRYRVEHSSLDAPLEGSVGKPLTAEQSVGGFTLLVKEMKAKPGITFNLVRNSHLQTVEQLQDQLRIAEKGKQSGIIGASLDGNDQKLTASILNEIGEEYVAQNIKRKAAEAEKSLVFLGDLLPQLKGELERAEVKYNEMRNKRNTFNLSEEGKAFLQESVTGETRLLELKQKRTELSTRFAASHPGVQALDQQIAALSTKVGAMAARMKAFPNVEQDTLRLMRDVQVNNDLYVGLLNNMQQLKLVKAGKIGNVRLLDNAPVPEEPIKPKKGMVVALAAILGVLIGVVVAFVRNALYGGITDSQDIEQHTGLSVYATVPLSSSQTFLTEEIRQRKRGNFVLAERNPNEPAIESLRSLRTALQFAMLDADNKRVLLTGPTPGVGKSFISANLTAVMALSGKRVLLIDADMRKGHLNQYFGKSRNNGLSEVLIGKTSFEQAVHRGVLENLDFLSTGSLPPNPAELLLNERMVKLLDELDHQYDLVLIDTPPVLAVSDTAILAARCGTVLLVTRFEKTTIGEVAESAKQLRQTNADVNGVVFNGLDPNAYRYGYGSKYGRYRYAYYGYAADTTTKQLTVEGK</sequence>
<dbReference type="InterPro" id="IPR027417">
    <property type="entry name" value="P-loop_NTPase"/>
</dbReference>
<keyword evidence="6 19" id="KW-0812">Transmembrane</keyword>